<reference evidence="1 2" key="1">
    <citation type="submission" date="2018-08" db="EMBL/GenBank/DDBJ databases">
        <title>Bacillus chawlae sp. nov., Bacillus glennii sp. nov., and Bacillus saganii sp. nov. Isolated from the Vehicle Assembly Building at Kennedy Space Center where the Viking Spacecraft were Assembled.</title>
        <authorList>
            <person name="Seuylemezian A."/>
            <person name="Vaishampayan P."/>
        </authorList>
    </citation>
    <scope>NUCLEOTIDE SEQUENCE [LARGE SCALE GENOMIC DNA]</scope>
    <source>
        <strain evidence="1 2">V44-8</strain>
    </source>
</reference>
<dbReference type="AlphaFoldDB" id="A0A372LKI1"/>
<name>A0A372LKI1_9BACI</name>
<comment type="caution">
    <text evidence="1">The sequence shown here is derived from an EMBL/GenBank/DDBJ whole genome shotgun (WGS) entry which is preliminary data.</text>
</comment>
<evidence type="ECO:0000313" key="2">
    <source>
        <dbReference type="Proteomes" id="UP000262939"/>
    </source>
</evidence>
<gene>
    <name evidence="1" type="ORF">D0466_00980</name>
</gene>
<protein>
    <recommendedName>
        <fullName evidence="3">WYL domain-containing protein</fullName>
    </recommendedName>
</protein>
<keyword evidence="2" id="KW-1185">Reference proteome</keyword>
<dbReference type="EMBL" id="QVTD01000001">
    <property type="protein sequence ID" value="RFU66716.1"/>
    <property type="molecule type" value="Genomic_DNA"/>
</dbReference>
<dbReference type="RefSeq" id="WP_117320687.1">
    <property type="nucleotide sequence ID" value="NZ_QVTD01000001.1"/>
</dbReference>
<dbReference type="Proteomes" id="UP000262939">
    <property type="component" value="Unassembled WGS sequence"/>
</dbReference>
<accession>A0A372LKI1</accession>
<organism evidence="1 2">
    <name type="scientific">Peribacillus glennii</name>
    <dbReference type="NCBI Taxonomy" id="2303991"/>
    <lineage>
        <taxon>Bacteria</taxon>
        <taxon>Bacillati</taxon>
        <taxon>Bacillota</taxon>
        <taxon>Bacilli</taxon>
        <taxon>Bacillales</taxon>
        <taxon>Bacillaceae</taxon>
        <taxon>Peribacillus</taxon>
    </lineage>
</organism>
<evidence type="ECO:0008006" key="3">
    <source>
        <dbReference type="Google" id="ProtNLM"/>
    </source>
</evidence>
<proteinExistence type="predicted"/>
<sequence length="69" mass="8011">MKTMLLKNLEEGAPLEIIYLSDKEKISQRRISIIAIKDGYIQAFCFLRHTKRTFKISNILSARLIPFPS</sequence>
<dbReference type="OrthoDB" id="2112405at2"/>
<evidence type="ECO:0000313" key="1">
    <source>
        <dbReference type="EMBL" id="RFU66716.1"/>
    </source>
</evidence>